<evidence type="ECO:0000313" key="7">
    <source>
        <dbReference type="Proteomes" id="UP000005824"/>
    </source>
</evidence>
<dbReference type="InterPro" id="IPR017896">
    <property type="entry name" value="4Fe4S_Fe-S-bd"/>
</dbReference>
<keyword evidence="7" id="KW-1185">Reference proteome</keyword>
<dbReference type="GO" id="GO:0051539">
    <property type="term" value="F:4 iron, 4 sulfur cluster binding"/>
    <property type="evidence" value="ECO:0007669"/>
    <property type="project" value="UniProtKB-KW"/>
</dbReference>
<dbReference type="SUPFAM" id="SSF54862">
    <property type="entry name" value="4Fe-4S ferredoxins"/>
    <property type="match status" value="1"/>
</dbReference>
<feature type="domain" description="4Fe-4S ferredoxin-type" evidence="5">
    <location>
        <begin position="50"/>
        <end position="81"/>
    </location>
</feature>
<dbReference type="FunCoup" id="B4D2Y3">
    <property type="interactions" value="233"/>
</dbReference>
<dbReference type="eggNOG" id="COG0437">
    <property type="taxonomic scope" value="Bacteria"/>
</dbReference>
<comment type="caution">
    <text evidence="6">The sequence shown here is derived from an EMBL/GenBank/DDBJ whole genome shotgun (WGS) entry which is preliminary data.</text>
</comment>
<evidence type="ECO:0000259" key="5">
    <source>
        <dbReference type="PROSITE" id="PS51379"/>
    </source>
</evidence>
<name>B4D2Y3_9BACT</name>
<keyword evidence="4" id="KW-0411">Iron-sulfur</keyword>
<dbReference type="PANTHER" id="PTHR43177">
    <property type="entry name" value="PROTEIN NRFC"/>
    <property type="match status" value="1"/>
</dbReference>
<keyword evidence="2" id="KW-0479">Metal-binding</keyword>
<dbReference type="RefSeq" id="WP_006980596.1">
    <property type="nucleotide sequence ID" value="NZ_ABVL01000009.1"/>
</dbReference>
<organism evidence="6 7">
    <name type="scientific">Chthoniobacter flavus Ellin428</name>
    <dbReference type="NCBI Taxonomy" id="497964"/>
    <lineage>
        <taxon>Bacteria</taxon>
        <taxon>Pseudomonadati</taxon>
        <taxon>Verrucomicrobiota</taxon>
        <taxon>Spartobacteria</taxon>
        <taxon>Chthoniobacterales</taxon>
        <taxon>Chthoniobacteraceae</taxon>
        <taxon>Chthoniobacter</taxon>
    </lineage>
</organism>
<evidence type="ECO:0000256" key="1">
    <source>
        <dbReference type="ARBA" id="ARBA00022485"/>
    </source>
</evidence>
<dbReference type="Proteomes" id="UP000005824">
    <property type="component" value="Unassembled WGS sequence"/>
</dbReference>
<dbReference type="InterPro" id="IPR050954">
    <property type="entry name" value="ET_IronSulfur_Cluster-Binding"/>
</dbReference>
<dbReference type="AlphaFoldDB" id="B4D2Y3"/>
<dbReference type="PROSITE" id="PS00198">
    <property type="entry name" value="4FE4S_FER_1"/>
    <property type="match status" value="1"/>
</dbReference>
<protein>
    <submittedName>
        <fullName evidence="6">4Fe-4S ferredoxin iron-sulfur binding domain protein</fullName>
    </submittedName>
</protein>
<sequence length="189" mass="20937">MIAPQFNTEMEFFMDPQRCIGCHACEMACAECETNGQLPMITVDYVKRATSPQTVMQICMHCEDPACAKVCPADAIVKDEFGVVMSANTSRCVGCSNCVLACPFGVPKKVELSDLMMKCNMCYDRTSVGKRPMCATVCPSGALWYGTREKLERLRPNSTPINTFVFGKQEVKTKVHYMMPKGSTKLVVD</sequence>
<dbReference type="STRING" id="497964.CfE428DRAFT_3271"/>
<dbReference type="PROSITE" id="PS51379">
    <property type="entry name" value="4FE4S_FER_2"/>
    <property type="match status" value="3"/>
</dbReference>
<dbReference type="CDD" id="cd16369">
    <property type="entry name" value="DMSOR_beta_like"/>
    <property type="match status" value="1"/>
</dbReference>
<gene>
    <name evidence="6" type="ORF">CfE428DRAFT_3271</name>
</gene>
<feature type="domain" description="4Fe-4S ferredoxin-type" evidence="5">
    <location>
        <begin position="10"/>
        <end position="29"/>
    </location>
</feature>
<dbReference type="Pfam" id="PF12797">
    <property type="entry name" value="Fer4_2"/>
    <property type="match status" value="1"/>
</dbReference>
<evidence type="ECO:0000256" key="4">
    <source>
        <dbReference type="ARBA" id="ARBA00023014"/>
    </source>
</evidence>
<dbReference type="Gene3D" id="3.30.70.20">
    <property type="match status" value="2"/>
</dbReference>
<evidence type="ECO:0000313" key="6">
    <source>
        <dbReference type="EMBL" id="EDY19094.1"/>
    </source>
</evidence>
<dbReference type="PANTHER" id="PTHR43177:SF3">
    <property type="entry name" value="PROTEIN NRFC HOMOLOG"/>
    <property type="match status" value="1"/>
</dbReference>
<keyword evidence="1" id="KW-0004">4Fe-4S</keyword>
<feature type="domain" description="4Fe-4S ferredoxin-type" evidence="5">
    <location>
        <begin position="83"/>
        <end position="112"/>
    </location>
</feature>
<reference evidence="6 7" key="1">
    <citation type="journal article" date="2011" name="J. Bacteriol.">
        <title>Genome sequence of Chthoniobacter flavus Ellin428, an aerobic heterotrophic soil bacterium.</title>
        <authorList>
            <person name="Kant R."/>
            <person name="van Passel M.W."/>
            <person name="Palva A."/>
            <person name="Lucas S."/>
            <person name="Lapidus A."/>
            <person name="Glavina Del Rio T."/>
            <person name="Dalin E."/>
            <person name="Tice H."/>
            <person name="Bruce D."/>
            <person name="Goodwin L."/>
            <person name="Pitluck S."/>
            <person name="Larimer F.W."/>
            <person name="Land M.L."/>
            <person name="Hauser L."/>
            <person name="Sangwan P."/>
            <person name="de Vos W.M."/>
            <person name="Janssen P.H."/>
            <person name="Smidt H."/>
        </authorList>
    </citation>
    <scope>NUCLEOTIDE SEQUENCE [LARGE SCALE GENOMIC DNA]</scope>
    <source>
        <strain evidence="6 7">Ellin428</strain>
    </source>
</reference>
<proteinExistence type="predicted"/>
<accession>B4D2Y3</accession>
<evidence type="ECO:0000256" key="3">
    <source>
        <dbReference type="ARBA" id="ARBA00023004"/>
    </source>
</evidence>
<evidence type="ECO:0000256" key="2">
    <source>
        <dbReference type="ARBA" id="ARBA00022723"/>
    </source>
</evidence>
<dbReference type="InParanoid" id="B4D2Y3"/>
<dbReference type="GO" id="GO:0046872">
    <property type="term" value="F:metal ion binding"/>
    <property type="evidence" value="ECO:0007669"/>
    <property type="project" value="UniProtKB-KW"/>
</dbReference>
<dbReference type="InterPro" id="IPR017900">
    <property type="entry name" value="4Fe4S_Fe_S_CS"/>
</dbReference>
<dbReference type="EMBL" id="ABVL01000009">
    <property type="protein sequence ID" value="EDY19094.1"/>
    <property type="molecule type" value="Genomic_DNA"/>
</dbReference>
<dbReference type="Pfam" id="PF13247">
    <property type="entry name" value="Fer4_11"/>
    <property type="match status" value="1"/>
</dbReference>
<keyword evidence="3" id="KW-0408">Iron</keyword>